<keyword evidence="1" id="KW-1133">Transmembrane helix</keyword>
<keyword evidence="3" id="KW-1185">Reference proteome</keyword>
<reference evidence="2" key="1">
    <citation type="submission" date="2015-07" db="EMBL/GenBank/DDBJ databases">
        <title>Isolation and characterization of a novel lytic T4-like coliphage vB_EcoM_JS09 infecting APEC.</title>
        <authorList>
            <person name="Zhou Y."/>
            <person name="Bao H.D."/>
            <person name="Zhang H."/>
            <person name="Wang R."/>
        </authorList>
    </citation>
    <scope>NUCLEOTIDE SEQUENCE</scope>
</reference>
<dbReference type="KEGG" id="vg:19524803"/>
<dbReference type="EMBL" id="KF582788">
    <property type="protein sequence ID" value="AIA80045.1"/>
    <property type="molecule type" value="Genomic_DNA"/>
</dbReference>
<organism evidence="2 3">
    <name type="scientific">Escherichia phage vB_EcoM_JS09</name>
    <dbReference type="NCBI Taxonomy" id="1430444"/>
    <lineage>
        <taxon>Viruses</taxon>
        <taxon>Duplodnaviria</taxon>
        <taxon>Heunggongvirae</taxon>
        <taxon>Uroviricota</taxon>
        <taxon>Caudoviricetes</taxon>
        <taxon>Pantevenvirales</taxon>
        <taxon>Straboviridae</taxon>
        <taxon>Tevenvirinae</taxon>
        <taxon>Mosigvirus</taxon>
        <taxon>Mosigvirus JS09</taxon>
    </lineage>
</organism>
<gene>
    <name evidence="2" type="ORF">JS09_078</name>
</gene>
<keyword evidence="1" id="KW-0472">Membrane</keyword>
<dbReference type="RefSeq" id="YP_009037401.1">
    <property type="nucleotide sequence ID" value="NC_024124.2"/>
</dbReference>
<dbReference type="Proteomes" id="UP000019733">
    <property type="component" value="Segment"/>
</dbReference>
<name>A0A060BHR6_9CAUD</name>
<keyword evidence="1" id="KW-0812">Transmembrane</keyword>
<proteinExistence type="predicted"/>
<sequence>MAQEHEMIYYLEPWAWLTMAVGPVLIGLFFSWLARKL</sequence>
<dbReference type="GeneID" id="19524803"/>
<feature type="transmembrane region" description="Helical" evidence="1">
    <location>
        <begin position="14"/>
        <end position="34"/>
    </location>
</feature>
<evidence type="ECO:0000313" key="2">
    <source>
        <dbReference type="EMBL" id="AIA80045.1"/>
    </source>
</evidence>
<accession>A0A060BHR6</accession>
<dbReference type="OrthoDB" id="28665at10239"/>
<evidence type="ECO:0000256" key="1">
    <source>
        <dbReference type="SAM" id="Phobius"/>
    </source>
</evidence>
<evidence type="ECO:0000313" key="3">
    <source>
        <dbReference type="Proteomes" id="UP000019733"/>
    </source>
</evidence>
<protein>
    <submittedName>
        <fullName evidence="2">Uncharacterized protein</fullName>
    </submittedName>
</protein>